<keyword evidence="1" id="KW-0813">Transport</keyword>
<proteinExistence type="predicted"/>
<evidence type="ECO:0000313" key="3">
    <source>
        <dbReference type="EMBL" id="KHT46333.1"/>
    </source>
</evidence>
<sequence>MKLFTFVFTSLFLLPAIAQTEVPIDSLGKLNLTYVNAAPSQSVQKAVSTGIVAPFPGSQLHLMAPMTPQQVQYLVADGTAVSKGQRLAMLKGSEVHHFTENLKAKTALLKISQKRFNANKPLFEANAISQSSWFSITQAYYDAKLAWGHLDHFAEMFESDEDDDIGYLLAPEAGLFLYANGEKDAEATRLGSIISNNSLRIKTMVSADEASLISSIETANCQVQVARTDAIVNEYLASVWSEPLPKSCNLKLGQRAQVSGHFQLKALKIPAQSVFYLNGQSSVFVRSGNVLNVVSVEVVGQSGADALLIKATPQLNNQPVLSSSVSAVQGVLIGLGEME</sequence>
<protein>
    <recommendedName>
        <fullName evidence="5">RND efflux pump membrane fusion protein barrel-sandwich domain-containing protein</fullName>
    </recommendedName>
</protein>
<dbReference type="GO" id="GO:0030313">
    <property type="term" value="C:cell envelope"/>
    <property type="evidence" value="ECO:0007669"/>
    <property type="project" value="TreeGrafter"/>
</dbReference>
<dbReference type="AlphaFoldDB" id="A0A0B3Y7S6"/>
<gene>
    <name evidence="3" type="ORF">RJ41_14790</name>
</gene>
<organism evidence="3 4">
    <name type="scientific">Alteromonas marina</name>
    <dbReference type="NCBI Taxonomy" id="203795"/>
    <lineage>
        <taxon>Bacteria</taxon>
        <taxon>Pseudomonadati</taxon>
        <taxon>Pseudomonadota</taxon>
        <taxon>Gammaproteobacteria</taxon>
        <taxon>Alteromonadales</taxon>
        <taxon>Alteromonadaceae</taxon>
        <taxon>Alteromonas/Salinimonas group</taxon>
        <taxon>Alteromonas</taxon>
    </lineage>
</organism>
<reference evidence="3 4" key="1">
    <citation type="submission" date="2014-12" db="EMBL/GenBank/DDBJ databases">
        <title>Genome sequencing of Alteromonas marina AD001.</title>
        <authorList>
            <person name="Adrian T.G.S."/>
            <person name="Chan K.G."/>
        </authorList>
    </citation>
    <scope>NUCLEOTIDE SEQUENCE [LARGE SCALE GENOMIC DNA]</scope>
    <source>
        <strain evidence="3 4">AD001</strain>
    </source>
</reference>
<evidence type="ECO:0000256" key="1">
    <source>
        <dbReference type="ARBA" id="ARBA00022448"/>
    </source>
</evidence>
<accession>A0A0B3Y7S6</accession>
<dbReference type="GO" id="GO:0015679">
    <property type="term" value="P:plasma membrane copper ion transport"/>
    <property type="evidence" value="ECO:0007669"/>
    <property type="project" value="TreeGrafter"/>
</dbReference>
<evidence type="ECO:0008006" key="5">
    <source>
        <dbReference type="Google" id="ProtNLM"/>
    </source>
</evidence>
<dbReference type="Proteomes" id="UP000031197">
    <property type="component" value="Unassembled WGS sequence"/>
</dbReference>
<feature type="chain" id="PRO_5002084755" description="RND efflux pump membrane fusion protein barrel-sandwich domain-containing protein" evidence="2">
    <location>
        <begin position="19"/>
        <end position="339"/>
    </location>
</feature>
<comment type="caution">
    <text evidence="3">The sequence shown here is derived from an EMBL/GenBank/DDBJ whole genome shotgun (WGS) entry which is preliminary data.</text>
</comment>
<evidence type="ECO:0000256" key="2">
    <source>
        <dbReference type="SAM" id="SignalP"/>
    </source>
</evidence>
<keyword evidence="4" id="KW-1185">Reference proteome</keyword>
<dbReference type="PANTHER" id="PTHR30097:SF4">
    <property type="entry name" value="SLR6042 PROTEIN"/>
    <property type="match status" value="1"/>
</dbReference>
<dbReference type="GO" id="GO:0060003">
    <property type="term" value="P:copper ion export"/>
    <property type="evidence" value="ECO:0007669"/>
    <property type="project" value="TreeGrafter"/>
</dbReference>
<dbReference type="InterPro" id="IPR051909">
    <property type="entry name" value="MFP_Cation_Efflux"/>
</dbReference>
<evidence type="ECO:0000313" key="4">
    <source>
        <dbReference type="Proteomes" id="UP000031197"/>
    </source>
</evidence>
<keyword evidence="2" id="KW-0732">Signal</keyword>
<dbReference type="EMBL" id="JWLW01000056">
    <property type="protein sequence ID" value="KHT46333.1"/>
    <property type="molecule type" value="Genomic_DNA"/>
</dbReference>
<dbReference type="RefSeq" id="WP_039222440.1">
    <property type="nucleotide sequence ID" value="NZ_JWLW01000056.1"/>
</dbReference>
<feature type="signal peptide" evidence="2">
    <location>
        <begin position="1"/>
        <end position="18"/>
    </location>
</feature>
<name>A0A0B3Y7S6_9ALTE</name>
<dbReference type="PANTHER" id="PTHR30097">
    <property type="entry name" value="CATION EFFLUX SYSTEM PROTEIN CUSB"/>
    <property type="match status" value="1"/>
</dbReference>
<dbReference type="OrthoDB" id="5757429at2"/>